<dbReference type="EMBL" id="CAJVRM010000041">
    <property type="protein sequence ID" value="CAG8972319.1"/>
    <property type="molecule type" value="Genomic_DNA"/>
</dbReference>
<proteinExistence type="predicted"/>
<name>A0A9N9LBS0_9HELO</name>
<sequence>MHSAGLANKLDSLSTLGQTSQSAIDRTLLKPRMAKKIEQYFKKRLKVTSVTRVRVTVSQGLSETKGR</sequence>
<keyword evidence="2" id="KW-1185">Reference proteome</keyword>
<comment type="caution">
    <text evidence="1">The sequence shown here is derived from an EMBL/GenBank/DDBJ whole genome shotgun (WGS) entry which is preliminary data.</text>
</comment>
<evidence type="ECO:0000313" key="2">
    <source>
        <dbReference type="Proteomes" id="UP000701801"/>
    </source>
</evidence>
<accession>A0A9N9LBS0</accession>
<gene>
    <name evidence="1" type="ORF">HYALB_00001721</name>
</gene>
<protein>
    <submittedName>
        <fullName evidence="1">Uncharacterized protein</fullName>
    </submittedName>
</protein>
<dbReference type="AlphaFoldDB" id="A0A9N9LBS0"/>
<dbReference type="Proteomes" id="UP000701801">
    <property type="component" value="Unassembled WGS sequence"/>
</dbReference>
<organism evidence="1 2">
    <name type="scientific">Hymenoscyphus albidus</name>
    <dbReference type="NCBI Taxonomy" id="595503"/>
    <lineage>
        <taxon>Eukaryota</taxon>
        <taxon>Fungi</taxon>
        <taxon>Dikarya</taxon>
        <taxon>Ascomycota</taxon>
        <taxon>Pezizomycotina</taxon>
        <taxon>Leotiomycetes</taxon>
        <taxon>Helotiales</taxon>
        <taxon>Helotiaceae</taxon>
        <taxon>Hymenoscyphus</taxon>
    </lineage>
</organism>
<evidence type="ECO:0000313" key="1">
    <source>
        <dbReference type="EMBL" id="CAG8972319.1"/>
    </source>
</evidence>
<reference evidence="1" key="1">
    <citation type="submission" date="2021-07" db="EMBL/GenBank/DDBJ databases">
        <authorList>
            <person name="Durling M."/>
        </authorList>
    </citation>
    <scope>NUCLEOTIDE SEQUENCE</scope>
</reference>